<organism evidence="2">
    <name type="scientific">Salvia splendens</name>
    <name type="common">Scarlet sage</name>
    <dbReference type="NCBI Taxonomy" id="180675"/>
    <lineage>
        <taxon>Eukaryota</taxon>
        <taxon>Viridiplantae</taxon>
        <taxon>Streptophyta</taxon>
        <taxon>Embryophyta</taxon>
        <taxon>Tracheophyta</taxon>
        <taxon>Spermatophyta</taxon>
        <taxon>Magnoliopsida</taxon>
        <taxon>eudicotyledons</taxon>
        <taxon>Gunneridae</taxon>
        <taxon>Pentapetalae</taxon>
        <taxon>asterids</taxon>
        <taxon>lamiids</taxon>
        <taxon>Lamiales</taxon>
        <taxon>Lamiaceae</taxon>
        <taxon>Nepetoideae</taxon>
        <taxon>Mentheae</taxon>
        <taxon>Salviinae</taxon>
        <taxon>Salvia</taxon>
        <taxon>Salvia subgen. Calosphace</taxon>
        <taxon>core Calosphace</taxon>
    </lineage>
</organism>
<keyword evidence="3" id="KW-1185">Reference proteome</keyword>
<accession>A0A8X8Y380</accession>
<dbReference type="Pfam" id="PF12776">
    <property type="entry name" value="Myb_DNA-bind_3"/>
    <property type="match status" value="1"/>
</dbReference>
<sequence length="129" mass="15102">MLPDFPPWFFMTAQKELQSNTGIQFTEAEIKQRMDFMKLRYKTFKQVQTEGASWDVGAQYLRANDDVWEKIFKKTPFAGAYYHRDDPHFSKLARLYGLDNVKKEGETEVVVISDQTEKISDGEPSCYEK</sequence>
<dbReference type="EMBL" id="PNBA02000005">
    <property type="protein sequence ID" value="KAG6425391.1"/>
    <property type="molecule type" value="Genomic_DNA"/>
</dbReference>
<evidence type="ECO:0000313" key="2">
    <source>
        <dbReference type="EMBL" id="KAG6425391.1"/>
    </source>
</evidence>
<comment type="caution">
    <text evidence="2">The sequence shown here is derived from an EMBL/GenBank/DDBJ whole genome shotgun (WGS) entry which is preliminary data.</text>
</comment>
<dbReference type="OrthoDB" id="1937145at2759"/>
<protein>
    <recommendedName>
        <fullName evidence="1">Myb/SANT-like domain-containing protein</fullName>
    </recommendedName>
</protein>
<name>A0A8X8Y380_SALSN</name>
<reference evidence="2" key="2">
    <citation type="submission" date="2020-08" db="EMBL/GenBank/DDBJ databases">
        <title>Plant Genome Project.</title>
        <authorList>
            <person name="Zhang R.-G."/>
        </authorList>
    </citation>
    <scope>NUCLEOTIDE SEQUENCE</scope>
    <source>
        <strain evidence="2">Huo1</strain>
        <tissue evidence="2">Leaf</tissue>
    </source>
</reference>
<dbReference type="Proteomes" id="UP000298416">
    <property type="component" value="Unassembled WGS sequence"/>
</dbReference>
<gene>
    <name evidence="2" type="ORF">SASPL_115824</name>
</gene>
<dbReference type="InterPro" id="IPR024752">
    <property type="entry name" value="Myb/SANT-like_dom"/>
</dbReference>
<reference evidence="2" key="1">
    <citation type="submission" date="2018-01" db="EMBL/GenBank/DDBJ databases">
        <authorList>
            <person name="Mao J.F."/>
        </authorList>
    </citation>
    <scope>NUCLEOTIDE SEQUENCE</scope>
    <source>
        <strain evidence="2">Huo1</strain>
        <tissue evidence="2">Leaf</tissue>
    </source>
</reference>
<evidence type="ECO:0000313" key="3">
    <source>
        <dbReference type="Proteomes" id="UP000298416"/>
    </source>
</evidence>
<feature type="domain" description="Myb/SANT-like" evidence="1">
    <location>
        <begin position="11"/>
        <end position="70"/>
    </location>
</feature>
<dbReference type="AlphaFoldDB" id="A0A8X8Y380"/>
<evidence type="ECO:0000259" key="1">
    <source>
        <dbReference type="Pfam" id="PF12776"/>
    </source>
</evidence>
<proteinExistence type="predicted"/>